<dbReference type="EMBL" id="LKMD01000102">
    <property type="protein sequence ID" value="PIA97835.1"/>
    <property type="molecule type" value="Genomic_DNA"/>
</dbReference>
<sequence>MESNDTRQAQAKMLTEKQFASLQSRIAALPNELSDMILEKLLEFDHPAKLRLSDFVQPLAFKLNHEARSRYAPQFFATTKFIMSGRELRMWIPDRLTDWHRKAIKHVGVLAVSEGFTTQFKKATEASGLTAGEVVTRRLKLFAKCHSAPKTGAIGKRVWAREGTRPDDNREFEVDMKCCIGYIDVTGNEDFKWSEEVEMTKFCF</sequence>
<dbReference type="Proteomes" id="UP000230605">
    <property type="component" value="Chromosome 2"/>
</dbReference>
<evidence type="ECO:0000313" key="1">
    <source>
        <dbReference type="EMBL" id="PIA97835.1"/>
    </source>
</evidence>
<gene>
    <name evidence="1" type="ORF">CB0940_06559</name>
    <name evidence="2" type="ORF">RHO25_003817</name>
</gene>
<protein>
    <recommendedName>
        <fullName evidence="5">F-box domain-containing protein</fullName>
    </recommendedName>
</protein>
<evidence type="ECO:0000313" key="3">
    <source>
        <dbReference type="Proteomes" id="UP000230605"/>
    </source>
</evidence>
<reference evidence="1 3" key="1">
    <citation type="submission" date="2015-10" db="EMBL/GenBank/DDBJ databases">
        <title>The cercosporin biosynthetic gene cluster was horizontally transferred to several fungal lineages and shown to be expanded in Cercospora beticola based on microsynteny with recipient genomes.</title>
        <authorList>
            <person name="De Jonge R."/>
            <person name="Ebert M.K."/>
            <person name="Suttle J.C."/>
            <person name="Jurick Ii W.M."/>
            <person name="Secor G.A."/>
            <person name="Thomma B.P."/>
            <person name="Van De Peer Y."/>
            <person name="Bolton M.D."/>
        </authorList>
    </citation>
    <scope>NUCLEOTIDE SEQUENCE [LARGE SCALE GENOMIC DNA]</scope>
    <source>
        <strain evidence="1 3">09-40</strain>
    </source>
</reference>
<accession>A0A2G5HZ59</accession>
<evidence type="ECO:0000313" key="4">
    <source>
        <dbReference type="Proteomes" id="UP001302367"/>
    </source>
</evidence>
<dbReference type="EMBL" id="CP134185">
    <property type="protein sequence ID" value="WPA99201.1"/>
    <property type="molecule type" value="Genomic_DNA"/>
</dbReference>
<proteinExistence type="predicted"/>
<organism evidence="1 3">
    <name type="scientific">Cercospora beticola</name>
    <name type="common">Sugarbeet leaf spot fungus</name>
    <dbReference type="NCBI Taxonomy" id="122368"/>
    <lineage>
        <taxon>Eukaryota</taxon>
        <taxon>Fungi</taxon>
        <taxon>Dikarya</taxon>
        <taxon>Ascomycota</taxon>
        <taxon>Pezizomycotina</taxon>
        <taxon>Dothideomycetes</taxon>
        <taxon>Dothideomycetidae</taxon>
        <taxon>Mycosphaerellales</taxon>
        <taxon>Mycosphaerellaceae</taxon>
        <taxon>Cercospora</taxon>
    </lineage>
</organism>
<evidence type="ECO:0008006" key="5">
    <source>
        <dbReference type="Google" id="ProtNLM"/>
    </source>
</evidence>
<name>A0A2G5HZ59_CERBT</name>
<keyword evidence="4" id="KW-1185">Reference proteome</keyword>
<reference evidence="2 4" key="2">
    <citation type="submission" date="2023-09" db="EMBL/GenBank/DDBJ databases">
        <title>Complete-Gapless Cercospora beticola genome.</title>
        <authorList>
            <person name="Wyatt N.A."/>
            <person name="Spanner R.E."/>
            <person name="Bolton M.D."/>
        </authorList>
    </citation>
    <scope>NUCLEOTIDE SEQUENCE [LARGE SCALE GENOMIC DNA]</scope>
    <source>
        <strain evidence="2">Cb09-40</strain>
    </source>
</reference>
<dbReference type="Proteomes" id="UP001302367">
    <property type="component" value="Chromosome 2"/>
</dbReference>
<dbReference type="AlphaFoldDB" id="A0A2G5HZ59"/>
<evidence type="ECO:0000313" key="2">
    <source>
        <dbReference type="EMBL" id="WPA99201.1"/>
    </source>
</evidence>
<dbReference type="OrthoDB" id="3635375at2759"/>